<dbReference type="InterPro" id="IPR029058">
    <property type="entry name" value="AB_hydrolase_fold"/>
</dbReference>
<dbReference type="InterPro" id="IPR051601">
    <property type="entry name" value="Serine_prot/Carboxylest_S33"/>
</dbReference>
<name>A0A5M3VYB8_9ACTN</name>
<protein>
    <submittedName>
        <fullName evidence="6">Peptidase</fullName>
    </submittedName>
</protein>
<evidence type="ECO:0000313" key="6">
    <source>
        <dbReference type="EMBL" id="GES01785.1"/>
    </source>
</evidence>
<keyword evidence="7" id="KW-1185">Reference proteome</keyword>
<dbReference type="EMBL" id="BLAD01000053">
    <property type="protein sequence ID" value="GES01785.1"/>
    <property type="molecule type" value="Genomic_DNA"/>
</dbReference>
<evidence type="ECO:0000256" key="3">
    <source>
        <dbReference type="ARBA" id="ARBA00022801"/>
    </source>
</evidence>
<evidence type="ECO:0000256" key="4">
    <source>
        <dbReference type="SAM" id="SignalP"/>
    </source>
</evidence>
<evidence type="ECO:0000256" key="1">
    <source>
        <dbReference type="ARBA" id="ARBA00010088"/>
    </source>
</evidence>
<reference evidence="6 7" key="1">
    <citation type="submission" date="2019-10" db="EMBL/GenBank/DDBJ databases">
        <title>Whole genome shotgun sequence of Acrocarpospora corrugata NBRC 13972.</title>
        <authorList>
            <person name="Ichikawa N."/>
            <person name="Kimura A."/>
            <person name="Kitahashi Y."/>
            <person name="Komaki H."/>
            <person name="Oguchi A."/>
        </authorList>
    </citation>
    <scope>NUCLEOTIDE SEQUENCE [LARGE SCALE GENOMIC DNA]</scope>
    <source>
        <strain evidence="6 7">NBRC 13972</strain>
    </source>
</reference>
<dbReference type="GO" id="GO:0016787">
    <property type="term" value="F:hydrolase activity"/>
    <property type="evidence" value="ECO:0007669"/>
    <property type="project" value="UniProtKB-KW"/>
</dbReference>
<evidence type="ECO:0000313" key="7">
    <source>
        <dbReference type="Proteomes" id="UP000334990"/>
    </source>
</evidence>
<organism evidence="6 7">
    <name type="scientific">Acrocarpospora corrugata</name>
    <dbReference type="NCBI Taxonomy" id="35763"/>
    <lineage>
        <taxon>Bacteria</taxon>
        <taxon>Bacillati</taxon>
        <taxon>Actinomycetota</taxon>
        <taxon>Actinomycetes</taxon>
        <taxon>Streptosporangiales</taxon>
        <taxon>Streptosporangiaceae</taxon>
        <taxon>Acrocarpospora</taxon>
    </lineage>
</organism>
<dbReference type="PANTHER" id="PTHR43248:SF29">
    <property type="entry name" value="TRIPEPTIDYL AMINOPEPTIDASE"/>
    <property type="match status" value="1"/>
</dbReference>
<dbReference type="SUPFAM" id="SSF53474">
    <property type="entry name" value="alpha/beta-Hydrolases"/>
    <property type="match status" value="1"/>
</dbReference>
<dbReference type="Pfam" id="PF08386">
    <property type="entry name" value="Abhydrolase_4"/>
    <property type="match status" value="1"/>
</dbReference>
<evidence type="ECO:0000259" key="5">
    <source>
        <dbReference type="Pfam" id="PF08386"/>
    </source>
</evidence>
<feature type="signal peptide" evidence="4">
    <location>
        <begin position="1"/>
        <end position="20"/>
    </location>
</feature>
<accession>A0A5M3VYB8</accession>
<feature type="chain" id="PRO_5038603462" evidence="4">
    <location>
        <begin position="21"/>
        <end position="476"/>
    </location>
</feature>
<comment type="caution">
    <text evidence="6">The sequence shown here is derived from an EMBL/GenBank/DDBJ whole genome shotgun (WGS) entry which is preliminary data.</text>
</comment>
<feature type="domain" description="Peptidase S33 tripeptidyl aminopeptidase-like C-terminal" evidence="5">
    <location>
        <begin position="376"/>
        <end position="475"/>
    </location>
</feature>
<sequence length="476" mass="49784">MAVAALLALCVALGACGSTAPAPTTSAQPVEITWGACDRTAPSAGFQCATMEVPLDYAKPAGPTVGIALVRLRAAGPGAKIGSLVFNFGGPGGSGVDTLLDAASAFRTLNGRYDLVSFDPRGVERSDGVHCLDPKPFEAFLAAEPSLDVPTQTRLLTEFAQACQRHSSAILPYVGTLNAARDMETLRIRLGDPKLNYLGFSYGTHLGALYATLYPGQTGRMVLDSALDPSVGLLEQSRTQAVGFQQAYQNYLADCARQDCPFNGNTAVLGLLAALKRKPLNVQGRLVTDDIARSAIAEALYSELTWPLLTQAIADGIAGDGAGLLNLSDSYSGRRPDGSYNTLQSSLVAILCADTTNRPTVEEAVDLAKEMTKKWPIFGPDVASAGGCSVWPAPGEDTNRHIDASGSGPILVVGVTHDPATPYEWAPKLTEQLGTGVLLTLKGEGHGAYGQNTCIDSLVNGYLLDGKVPDDGTVCP</sequence>
<gene>
    <name evidence="6" type="ORF">Acor_38500</name>
</gene>
<dbReference type="PANTHER" id="PTHR43248">
    <property type="entry name" value="2-SUCCINYL-6-HYDROXY-2,4-CYCLOHEXADIENE-1-CARBOXYLATE SYNTHASE"/>
    <property type="match status" value="1"/>
</dbReference>
<evidence type="ECO:0000256" key="2">
    <source>
        <dbReference type="ARBA" id="ARBA00022729"/>
    </source>
</evidence>
<comment type="similarity">
    <text evidence="1">Belongs to the peptidase S33 family.</text>
</comment>
<dbReference type="Gene3D" id="3.40.50.1820">
    <property type="entry name" value="alpha/beta hydrolase"/>
    <property type="match status" value="1"/>
</dbReference>
<proteinExistence type="inferred from homology"/>
<dbReference type="Proteomes" id="UP000334990">
    <property type="component" value="Unassembled WGS sequence"/>
</dbReference>
<dbReference type="InterPro" id="IPR013595">
    <property type="entry name" value="Pept_S33_TAP-like_C"/>
</dbReference>
<keyword evidence="3" id="KW-0378">Hydrolase</keyword>
<dbReference type="AlphaFoldDB" id="A0A5M3VYB8"/>
<keyword evidence="2 4" id="KW-0732">Signal</keyword>